<dbReference type="NCBIfam" id="NF003671">
    <property type="entry name" value="PRK05294.1"/>
    <property type="match status" value="1"/>
</dbReference>
<evidence type="ECO:0000259" key="19">
    <source>
        <dbReference type="PROSITE" id="PS51855"/>
    </source>
</evidence>
<feature type="region of interest" description="Carboxyphosphate synthetic domain" evidence="17">
    <location>
        <begin position="1"/>
        <end position="401"/>
    </location>
</feature>
<evidence type="ECO:0000256" key="8">
    <source>
        <dbReference type="ARBA" id="ARBA00022737"/>
    </source>
</evidence>
<feature type="binding site" evidence="17">
    <location>
        <position position="832"/>
    </location>
    <ligand>
        <name>ATP</name>
        <dbReference type="ChEBI" id="CHEBI:30616"/>
        <label>2</label>
    </ligand>
</feature>
<dbReference type="SUPFAM" id="SSF56059">
    <property type="entry name" value="Glutathione synthetase ATP-binding domain-like"/>
    <property type="match status" value="2"/>
</dbReference>
<dbReference type="GO" id="GO:0006541">
    <property type="term" value="P:glutamine metabolic process"/>
    <property type="evidence" value="ECO:0007669"/>
    <property type="project" value="TreeGrafter"/>
</dbReference>
<feature type="binding site" evidence="17">
    <location>
        <position position="298"/>
    </location>
    <ligand>
        <name>Mn(2+)</name>
        <dbReference type="ChEBI" id="CHEBI:29035"/>
        <label>1</label>
    </ligand>
</feature>
<feature type="binding site" evidence="17">
    <location>
        <position position="777"/>
    </location>
    <ligand>
        <name>ATP</name>
        <dbReference type="ChEBI" id="CHEBI:30616"/>
        <label>2</label>
    </ligand>
</feature>
<dbReference type="Pfam" id="PF02142">
    <property type="entry name" value="MGS"/>
    <property type="match status" value="1"/>
</dbReference>
<dbReference type="InterPro" id="IPR011761">
    <property type="entry name" value="ATP-grasp"/>
</dbReference>
<dbReference type="InterPro" id="IPR005479">
    <property type="entry name" value="CPAse_ATP-bd"/>
</dbReference>
<dbReference type="SMART" id="SM00851">
    <property type="entry name" value="MGS"/>
    <property type="match status" value="1"/>
</dbReference>
<dbReference type="PROSITE" id="PS51855">
    <property type="entry name" value="MGS"/>
    <property type="match status" value="1"/>
</dbReference>
<dbReference type="InterPro" id="IPR033937">
    <property type="entry name" value="MGS_CPS_CarB"/>
</dbReference>
<dbReference type="SUPFAM" id="SSF48108">
    <property type="entry name" value="Carbamoyl phosphate synthetase, large subunit connection domain"/>
    <property type="match status" value="1"/>
</dbReference>
<evidence type="ECO:0000313" key="21">
    <source>
        <dbReference type="Proteomes" id="UP001290582"/>
    </source>
</evidence>
<evidence type="ECO:0000256" key="16">
    <source>
        <dbReference type="ARBA" id="ARBA00060037"/>
    </source>
</evidence>
<dbReference type="InterPro" id="IPR036914">
    <property type="entry name" value="MGS-like_dom_sf"/>
</dbReference>
<dbReference type="InterPro" id="IPR058047">
    <property type="entry name" value="CPSase_preATP-grasp"/>
</dbReference>
<feature type="binding site" evidence="17">
    <location>
        <position position="780"/>
    </location>
    <ligand>
        <name>ATP</name>
        <dbReference type="ChEBI" id="CHEBI:30616"/>
        <label>2</label>
    </ligand>
</feature>
<feature type="binding site" evidence="17">
    <location>
        <position position="832"/>
    </location>
    <ligand>
        <name>Mn(2+)</name>
        <dbReference type="ChEBI" id="CHEBI:29035"/>
        <label>3</label>
    </ligand>
</feature>
<evidence type="ECO:0000313" key="20">
    <source>
        <dbReference type="EMBL" id="MDZ5597114.1"/>
    </source>
</evidence>
<feature type="binding site" evidence="17">
    <location>
        <position position="284"/>
    </location>
    <ligand>
        <name>Mg(2+)</name>
        <dbReference type="ChEBI" id="CHEBI:18420"/>
        <label>1</label>
    </ligand>
</feature>
<keyword evidence="8 17" id="KW-0677">Repeat</keyword>
<feature type="binding site" evidence="17">
    <location>
        <position position="215"/>
    </location>
    <ligand>
        <name>ATP</name>
        <dbReference type="ChEBI" id="CHEBI:30616"/>
        <label>1</label>
    </ligand>
</feature>
<feature type="domain" description="MGS-like" evidence="19">
    <location>
        <begin position="930"/>
        <end position="1060"/>
    </location>
</feature>
<evidence type="ECO:0000256" key="10">
    <source>
        <dbReference type="ARBA" id="ARBA00022840"/>
    </source>
</evidence>
<dbReference type="InterPro" id="IPR013815">
    <property type="entry name" value="ATP_grasp_subdomain_1"/>
</dbReference>
<dbReference type="SMART" id="SM01209">
    <property type="entry name" value="GARS_A"/>
    <property type="match status" value="1"/>
</dbReference>
<feature type="binding site" evidence="17">
    <location>
        <position position="176"/>
    </location>
    <ligand>
        <name>ATP</name>
        <dbReference type="ChEBI" id="CHEBI:30616"/>
        <label>1</label>
    </ligand>
</feature>
<dbReference type="InterPro" id="IPR016185">
    <property type="entry name" value="PreATP-grasp_dom_sf"/>
</dbReference>
<feature type="binding site" evidence="17">
    <location>
        <position position="284"/>
    </location>
    <ligand>
        <name>Mn(2+)</name>
        <dbReference type="ChEBI" id="CHEBI:29035"/>
        <label>1</label>
    </ligand>
</feature>
<evidence type="ECO:0000256" key="1">
    <source>
        <dbReference type="ARBA" id="ARBA00001936"/>
    </source>
</evidence>
<feature type="binding site" evidence="17">
    <location>
        <position position="175"/>
    </location>
    <ligand>
        <name>ATP</name>
        <dbReference type="ChEBI" id="CHEBI:30616"/>
        <label>1</label>
    </ligand>
</feature>
<dbReference type="Gene3D" id="1.10.1030.10">
    <property type="entry name" value="Carbamoyl-phosphate synthetase, large subunit oligomerisation domain"/>
    <property type="match status" value="1"/>
</dbReference>
<dbReference type="Gene3D" id="3.40.50.20">
    <property type="match status" value="2"/>
</dbReference>
<feature type="binding site" evidence="17">
    <location>
        <position position="300"/>
    </location>
    <ligand>
        <name>Mn(2+)</name>
        <dbReference type="ChEBI" id="CHEBI:29035"/>
        <label>2</label>
    </ligand>
</feature>
<comment type="pathway">
    <text evidence="17">Pyrimidine metabolism; UMP biosynthesis via de novo pathway; (S)-dihydroorotate from bicarbonate: step 1/3.</text>
</comment>
<keyword evidence="11" id="KW-0460">Magnesium</keyword>
<evidence type="ECO:0000259" key="18">
    <source>
        <dbReference type="PROSITE" id="PS50975"/>
    </source>
</evidence>
<comment type="caution">
    <text evidence="17">Lacks conserved residue(s) required for the propagation of feature annotation.</text>
</comment>
<feature type="binding site" evidence="17">
    <location>
        <position position="242"/>
    </location>
    <ligand>
        <name>ATP</name>
        <dbReference type="ChEBI" id="CHEBI:30616"/>
        <label>1</label>
    </ligand>
</feature>
<accession>A0AAW9JG20</accession>
<comment type="domain">
    <text evidence="17">The large subunit is composed of 2 ATP-grasp domains that are involved in binding the 2 ATP molecules needed for carbamoyl phosphate synthesis. The N-terminal ATP-grasp domain (referred to as the carboxyphosphate synthetic component) catalyzes the ATP-dependent phosphorylation of hydrogencarbonate to carboxyphosphate and the subsequent nucleophilic attack by ammonia to form a carbamate intermediate. The C-terminal ATP-grasp domain (referred to as the carbamoyl phosphate synthetic component) then catalyzes the phosphorylation of carbamate with the second ATP to form the end product carbamoyl phosphate. The reactive and unstable enzyme intermediates are sequentially channeled from one active site to the next through the interior of the protein over a distance of at least 96 A.</text>
</comment>
<dbReference type="InterPro" id="IPR005483">
    <property type="entry name" value="CPSase_dom"/>
</dbReference>
<dbReference type="Pfam" id="PF02786">
    <property type="entry name" value="CPSase_L_D2"/>
    <property type="match status" value="2"/>
</dbReference>
<dbReference type="AlphaFoldDB" id="A0AAW9JG20"/>
<comment type="similarity">
    <text evidence="3 17">Belongs to the CarB family.</text>
</comment>
<dbReference type="FunFam" id="3.40.50.20:FF:000001">
    <property type="entry name" value="Carbamoyl-phosphate synthase large chain"/>
    <property type="match status" value="2"/>
</dbReference>
<feature type="binding site" evidence="17">
    <location>
        <position position="820"/>
    </location>
    <ligand>
        <name>Mg(2+)</name>
        <dbReference type="ChEBI" id="CHEBI:18420"/>
        <label>3</label>
    </ligand>
</feature>
<keyword evidence="5 17" id="KW-0436">Ligase</keyword>
<comment type="cofactor">
    <cofactor evidence="1">
        <name>Mn(2+)</name>
        <dbReference type="ChEBI" id="CHEBI:29035"/>
    </cofactor>
</comment>
<dbReference type="InterPro" id="IPR036897">
    <property type="entry name" value="CarbamoylP_synth_lsu_oligo_sf"/>
</dbReference>
<dbReference type="FunFam" id="1.10.1030.10:FF:000002">
    <property type="entry name" value="Carbamoyl-phosphate synthase large chain"/>
    <property type="match status" value="1"/>
</dbReference>
<comment type="function">
    <text evidence="16">Small subunit of the glutamine-dependent carbamoyl phosphate synthetase (CPSase). CPSase catalyzes the formation of carbamoyl phosphate from the ammonia moiety of glutamine, carbonate, and phosphate donated by ATP, constituting the first step of the biosynthetic pathway leading to pyrimidine nucleotides. The large subunit (synthetase) binds the substrates ammonia (free or transferred from glutamine from the small subunit), hydrogencarbonate and ATP and carries out an ATP-coupled ligase reaction, activating hydrogencarbonate by forming carboxy phosphate which reacts with ammonia to form carbamoyl phosphate.</text>
</comment>
<feature type="binding site" evidence="17">
    <location>
        <position position="820"/>
    </location>
    <ligand>
        <name>Mn(2+)</name>
        <dbReference type="ChEBI" id="CHEBI:29035"/>
        <label>3</label>
    </ligand>
</feature>
<keyword evidence="6 17" id="KW-0028">Amino-acid biosynthesis</keyword>
<dbReference type="Pfam" id="PF25596">
    <property type="entry name" value="CPSase_L_D1"/>
    <property type="match status" value="2"/>
</dbReference>
<dbReference type="EMBL" id="JAXOGL010000003">
    <property type="protein sequence ID" value="MDZ5597114.1"/>
    <property type="molecule type" value="Genomic_DNA"/>
</dbReference>
<keyword evidence="13" id="KW-0464">Manganese</keyword>
<proteinExistence type="inferred from homology"/>
<dbReference type="Gene3D" id="3.40.50.1380">
    <property type="entry name" value="Methylglyoxal synthase-like domain"/>
    <property type="match status" value="1"/>
</dbReference>
<evidence type="ECO:0000256" key="7">
    <source>
        <dbReference type="ARBA" id="ARBA00022723"/>
    </source>
</evidence>
<dbReference type="InterPro" id="IPR005480">
    <property type="entry name" value="CPSase_lsu_oligo"/>
</dbReference>
<dbReference type="SUPFAM" id="SSF52335">
    <property type="entry name" value="Methylglyoxal synthase-like"/>
    <property type="match status" value="1"/>
</dbReference>
<keyword evidence="10 17" id="KW-0067">ATP-binding</keyword>
<feature type="binding site" evidence="17">
    <location>
        <position position="832"/>
    </location>
    <ligand>
        <name>Mg(2+)</name>
        <dbReference type="ChEBI" id="CHEBI:18420"/>
        <label>3</label>
    </ligand>
</feature>
<feature type="binding site" evidence="17">
    <location>
        <position position="284"/>
    </location>
    <ligand>
        <name>ATP</name>
        <dbReference type="ChEBI" id="CHEBI:30616"/>
        <label>1</label>
    </ligand>
</feature>
<dbReference type="GO" id="GO:0044205">
    <property type="term" value="P:'de novo' UMP biosynthetic process"/>
    <property type="evidence" value="ECO:0007669"/>
    <property type="project" value="UniProtKB-UniRule"/>
</dbReference>
<evidence type="ECO:0000256" key="17">
    <source>
        <dbReference type="HAMAP-Rule" id="MF_01210"/>
    </source>
</evidence>
<feature type="domain" description="ATP-grasp" evidence="18">
    <location>
        <begin position="133"/>
        <end position="327"/>
    </location>
</feature>
<feature type="binding site" evidence="17">
    <location>
        <position position="300"/>
    </location>
    <ligand>
        <name>Mg(2+)</name>
        <dbReference type="ChEBI" id="CHEBI:18420"/>
        <label>2</label>
    </ligand>
</feature>
<comment type="function">
    <text evidence="17">Large subunit of the glutamine-dependent carbamoyl phosphate synthetase (CPSase). CPSase catalyzes the formation of carbamoyl phosphate from the ammonia moiety of glutamine, carbonate, and phosphate donated by ATP, constituting the first step of 2 biosynthetic pathways, one leading to arginine and/or urea and the other to pyrimidine nucleotides. The large subunit (synthetase) binds the substrates ammonia (free or transferred from glutamine from the small subunit), hydrogencarbonate and ATP and carries out an ATP-coupled ligase reaction, activating hydrogencarbonate by forming carboxy phosphate which reacts with ammonia to form carbamoyl phosphate.</text>
</comment>
<dbReference type="Proteomes" id="UP001290582">
    <property type="component" value="Unassembled WGS sequence"/>
</dbReference>
<dbReference type="GO" id="GO:0046872">
    <property type="term" value="F:metal ion binding"/>
    <property type="evidence" value="ECO:0007669"/>
    <property type="project" value="UniProtKB-KW"/>
</dbReference>
<feature type="binding site" evidence="17">
    <location>
        <position position="752"/>
    </location>
    <ligand>
        <name>ATP</name>
        <dbReference type="ChEBI" id="CHEBI:30616"/>
        <label>2</label>
    </ligand>
</feature>
<feature type="binding site" evidence="17">
    <location>
        <position position="298"/>
    </location>
    <ligand>
        <name>Mg(2+)</name>
        <dbReference type="ChEBI" id="CHEBI:18420"/>
        <label>1</label>
    </ligand>
</feature>
<feature type="binding site" evidence="17">
    <location>
        <position position="778"/>
    </location>
    <ligand>
        <name>ATP</name>
        <dbReference type="ChEBI" id="CHEBI:30616"/>
        <label>2</label>
    </ligand>
</feature>
<dbReference type="GO" id="GO:0005524">
    <property type="term" value="F:ATP binding"/>
    <property type="evidence" value="ECO:0007669"/>
    <property type="project" value="UniProtKB-UniRule"/>
</dbReference>
<keyword evidence="12 17" id="KW-0665">Pyrimidine biosynthesis</keyword>
<dbReference type="InterPro" id="IPR011607">
    <property type="entry name" value="MGS-like_dom"/>
</dbReference>
<comment type="catalytic activity">
    <reaction evidence="15 17">
        <text>hydrogencarbonate + L-glutamine + 2 ATP + H2O = carbamoyl phosphate + L-glutamate + 2 ADP + phosphate + 2 H(+)</text>
        <dbReference type="Rhea" id="RHEA:18633"/>
        <dbReference type="ChEBI" id="CHEBI:15377"/>
        <dbReference type="ChEBI" id="CHEBI:15378"/>
        <dbReference type="ChEBI" id="CHEBI:17544"/>
        <dbReference type="ChEBI" id="CHEBI:29985"/>
        <dbReference type="ChEBI" id="CHEBI:30616"/>
        <dbReference type="ChEBI" id="CHEBI:43474"/>
        <dbReference type="ChEBI" id="CHEBI:58228"/>
        <dbReference type="ChEBI" id="CHEBI:58359"/>
        <dbReference type="ChEBI" id="CHEBI:456216"/>
        <dbReference type="EC" id="6.3.5.5"/>
    </reaction>
</comment>
<feature type="binding site" evidence="17">
    <location>
        <position position="834"/>
    </location>
    <ligand>
        <name>Mg(2+)</name>
        <dbReference type="ChEBI" id="CHEBI:18420"/>
        <label>4</label>
    </ligand>
</feature>
<feature type="binding site" evidence="17">
    <location>
        <position position="832"/>
    </location>
    <ligand>
        <name>Mn(2+)</name>
        <dbReference type="ChEBI" id="CHEBI:29035"/>
        <label>4</label>
    </ligand>
</feature>
<dbReference type="GO" id="GO:0004087">
    <property type="term" value="F:carbamoyl-phosphate synthase (ammonia) activity"/>
    <property type="evidence" value="ECO:0007669"/>
    <property type="project" value="UniProtKB-EC"/>
</dbReference>
<feature type="binding site" evidence="17">
    <location>
        <position position="243"/>
    </location>
    <ligand>
        <name>ATP</name>
        <dbReference type="ChEBI" id="CHEBI:30616"/>
        <label>1</label>
    </ligand>
</feature>
<evidence type="ECO:0000256" key="12">
    <source>
        <dbReference type="ARBA" id="ARBA00022975"/>
    </source>
</evidence>
<dbReference type="Pfam" id="PF02787">
    <property type="entry name" value="CPSase_L_D3"/>
    <property type="match status" value="1"/>
</dbReference>
<sequence length="1060" mass="117263">MPKRTDISKILVIGSGPIIIGQAAEFDYAGTQACLALREEGYEVVLVNSNPATIMTDREIADKVYIEPITYEFLARILRKEQPDAILPTLGGQTGLNMAMELSKSGILEELGIELLGTKLSAIDQAEDRDLFKQLMEDLNQPIPESTIINTVDAAVDFANEIGYPVIVRPAFTLGGTGGGMCNNEEELRQIAENGLTLSPVTQCLIERSIAGFKEIEYEVMRDSADNAIVVCNMENFDPVGIHTGDSIVFAPSQTLSDIEYQMLRDASFSIIRALKIEGGCNVQLALDPNSFNYYVIEVNPRVSRSSALASKATGYPIAKLAAKIAVGLTLDEMKNPVTGTTYAEFEPALDYVVAKIPRWPFDKFETGERLLGTQMKATGEVMAIGRNIEESLLKAVRSLEIGCIHVEVPELSQVDDALLMNRIVKAQDDRLFYLAEALRRGFTIEELHQMTKIDLFFLDKLLHIIEIEQQLKETIKDVDTLRLAKQNGFADKKIAELWQMTMEEVRQFRLANQIKPVYKMVDTCAAEFESSTPYFYSTYEFENESIRSPKDSVLVLGSGPIRIGQGVEFDYATVHSVKAIQKAGYEAVIMNSNPETVSTDFSISDKLYFEPLTIEDVLNVIELEQPIGVIVQFGGQTAINLAEQLVKNGVNILGTQIEDLDRAENRDLFEQALKDLNIPQPPGDTATNKAEAVEIAKRIGYPVLVRPSYVLGGRAMEIVQNQADLEDYMENAVKASPEHPVLVDRYLVGKECEVDAISDGKNVLIPGIMEHIERAGVHSGDSMAVYPPQTLSPEQIQTIEDYTKRLAIGLNCVGMMNIQFVIHDDQVYVIEVNPRASRTVPFLSKVTGIPMAQVATRAILGEDLAEMGYPNGLYPTSENVHIKAPVFSFTKLLKVDTYLGPEMKSTGEVMGSDKNLEKALYKAFEASGLHIPSFGTVLFTIADDSKEEALSLAKRFVEIGFSILATSGTAKYFEQNGIKCKTVAKIHQASEKHVIDYIRDGSLQMVINTMDKNRQNNAEDGFHIRRESVEHGVPLFTSLDTADAILKVMESQAFTTQAI</sequence>
<dbReference type="FunFam" id="3.30.470.20:FF:000001">
    <property type="entry name" value="Carbamoyl-phosphate synthase large chain"/>
    <property type="match status" value="1"/>
</dbReference>
<evidence type="ECO:0000256" key="13">
    <source>
        <dbReference type="ARBA" id="ARBA00023211"/>
    </source>
</evidence>
<feature type="binding site" evidence="17">
    <location>
        <position position="746"/>
    </location>
    <ligand>
        <name>ATP</name>
        <dbReference type="ChEBI" id="CHEBI:30616"/>
        <label>2</label>
    </ligand>
</feature>
<keyword evidence="4 17" id="KW-0055">Arginine biosynthesis</keyword>
<feature type="binding site" evidence="17">
    <location>
        <position position="298"/>
    </location>
    <ligand>
        <name>Mn(2+)</name>
        <dbReference type="ChEBI" id="CHEBI:29035"/>
        <label>2</label>
    </ligand>
</feature>
<gene>
    <name evidence="17 20" type="primary">carB</name>
    <name evidence="20" type="ORF">U1294_02580</name>
</gene>
<organism evidence="20 21">
    <name type="scientific">Enterococcus cecorum</name>
    <dbReference type="NCBI Taxonomy" id="44008"/>
    <lineage>
        <taxon>Bacteria</taxon>
        <taxon>Bacillati</taxon>
        <taxon>Bacillota</taxon>
        <taxon>Bacilli</taxon>
        <taxon>Lactobacillales</taxon>
        <taxon>Enterococcaceae</taxon>
        <taxon>Enterococcus</taxon>
    </lineage>
</organism>
<dbReference type="PROSITE" id="PS00866">
    <property type="entry name" value="CPSASE_1"/>
    <property type="match status" value="2"/>
</dbReference>
<dbReference type="PANTHER" id="PTHR11405:SF53">
    <property type="entry name" value="CARBAMOYL-PHOSPHATE SYNTHASE [AMMONIA], MITOCHONDRIAL"/>
    <property type="match status" value="1"/>
</dbReference>
<feature type="domain" description="ATP-grasp" evidence="18">
    <location>
        <begin position="671"/>
        <end position="861"/>
    </location>
</feature>
<dbReference type="PRINTS" id="PR00098">
    <property type="entry name" value="CPSASE"/>
</dbReference>
<feature type="binding site" evidence="17">
    <location>
        <position position="832"/>
    </location>
    <ligand>
        <name>Mg(2+)</name>
        <dbReference type="ChEBI" id="CHEBI:18420"/>
        <label>4</label>
    </ligand>
</feature>
<dbReference type="RefSeq" id="WP_171335533.1">
    <property type="nucleotide sequence ID" value="NZ_JAXOGH010000002.1"/>
</dbReference>
<feature type="binding site" evidence="17">
    <location>
        <position position="241"/>
    </location>
    <ligand>
        <name>ATP</name>
        <dbReference type="ChEBI" id="CHEBI:30616"/>
        <label>1</label>
    </ligand>
</feature>
<comment type="catalytic activity">
    <reaction evidence="14 17">
        <text>hydrogencarbonate + NH4(+) + 2 ATP = carbamoyl phosphate + 2 ADP + phosphate + 2 H(+)</text>
        <dbReference type="Rhea" id="RHEA:18029"/>
        <dbReference type="ChEBI" id="CHEBI:15378"/>
        <dbReference type="ChEBI" id="CHEBI:17544"/>
        <dbReference type="ChEBI" id="CHEBI:28938"/>
        <dbReference type="ChEBI" id="CHEBI:30616"/>
        <dbReference type="ChEBI" id="CHEBI:43474"/>
        <dbReference type="ChEBI" id="CHEBI:58228"/>
        <dbReference type="ChEBI" id="CHEBI:456216"/>
        <dbReference type="EC" id="6.3.4.16"/>
    </reaction>
</comment>
<reference evidence="20" key="1">
    <citation type="submission" date="2023-12" db="EMBL/GenBank/DDBJ databases">
        <title>Molecular genomic analyses of Enterococcus cecorum from sepsis oubreaks in broilers.</title>
        <authorList>
            <person name="Rhoads D."/>
            <person name="Alrubaye A."/>
        </authorList>
    </citation>
    <scope>NUCLEOTIDE SEQUENCE</scope>
    <source>
        <strain evidence="20">1755</strain>
    </source>
</reference>
<evidence type="ECO:0000256" key="4">
    <source>
        <dbReference type="ARBA" id="ARBA00022571"/>
    </source>
</evidence>
<dbReference type="SMART" id="SM01096">
    <property type="entry name" value="CPSase_L_D3"/>
    <property type="match status" value="1"/>
</dbReference>
<protein>
    <recommendedName>
        <fullName evidence="17">Carbamoyl phosphate synthase large chain</fullName>
        <ecNumber evidence="17">6.3.4.16</ecNumber>
        <ecNumber evidence="17">6.3.5.5</ecNumber>
    </recommendedName>
    <alternativeName>
        <fullName evidence="17">Carbamoyl phosphate synthetase ammonia chain</fullName>
    </alternativeName>
</protein>
<feature type="binding site" evidence="17">
    <location>
        <position position="834"/>
    </location>
    <ligand>
        <name>Mn(2+)</name>
        <dbReference type="ChEBI" id="CHEBI:29035"/>
        <label>4</label>
    </ligand>
</feature>
<feature type="binding site" evidence="17">
    <location>
        <position position="779"/>
    </location>
    <ligand>
        <name>ATP</name>
        <dbReference type="ChEBI" id="CHEBI:30616"/>
        <label>2</label>
    </ligand>
</feature>
<evidence type="ECO:0000256" key="11">
    <source>
        <dbReference type="ARBA" id="ARBA00022842"/>
    </source>
</evidence>
<feature type="region of interest" description="Allosteric domain" evidence="17">
    <location>
        <begin position="930"/>
        <end position="1060"/>
    </location>
</feature>
<dbReference type="NCBIfam" id="TIGR01369">
    <property type="entry name" value="CPSaseII_lrg"/>
    <property type="match status" value="1"/>
</dbReference>
<dbReference type="HAMAP" id="MF_01210_A">
    <property type="entry name" value="CPSase_L_chain_A"/>
    <property type="match status" value="1"/>
</dbReference>
<evidence type="ECO:0000256" key="14">
    <source>
        <dbReference type="ARBA" id="ARBA00047359"/>
    </source>
</evidence>
<feature type="binding site" evidence="17">
    <location>
        <position position="298"/>
    </location>
    <ligand>
        <name>Mg(2+)</name>
        <dbReference type="ChEBI" id="CHEBI:18420"/>
        <label>2</label>
    </ligand>
</feature>
<dbReference type="FunFam" id="3.30.1490.20:FF:000001">
    <property type="entry name" value="Carbamoyl-phosphate synthase large chain"/>
    <property type="match status" value="1"/>
</dbReference>
<evidence type="ECO:0000256" key="5">
    <source>
        <dbReference type="ARBA" id="ARBA00022598"/>
    </source>
</evidence>
<dbReference type="PROSITE" id="PS50975">
    <property type="entry name" value="ATP_GRASP"/>
    <property type="match status" value="2"/>
</dbReference>
<feature type="binding site" evidence="17">
    <location>
        <position position="129"/>
    </location>
    <ligand>
        <name>ATP</name>
        <dbReference type="ChEBI" id="CHEBI:30616"/>
        <label>1</label>
    </ligand>
</feature>
<evidence type="ECO:0000256" key="2">
    <source>
        <dbReference type="ARBA" id="ARBA00005077"/>
    </source>
</evidence>
<comment type="cofactor">
    <cofactor evidence="17">
        <name>Mg(2+)</name>
        <dbReference type="ChEBI" id="CHEBI:18420"/>
    </cofactor>
    <cofactor evidence="17">
        <name>Mn(2+)</name>
        <dbReference type="ChEBI" id="CHEBI:29035"/>
    </cofactor>
    <text evidence="17">Binds 4 Mg(2+) or Mn(2+) ions per subunit.</text>
</comment>
<feature type="binding site" evidence="17">
    <location>
        <position position="208"/>
    </location>
    <ligand>
        <name>ATP</name>
        <dbReference type="ChEBI" id="CHEBI:30616"/>
        <label>1</label>
    </ligand>
</feature>
<dbReference type="Gene3D" id="3.30.470.20">
    <property type="entry name" value="ATP-grasp fold, B domain"/>
    <property type="match status" value="2"/>
</dbReference>
<dbReference type="CDD" id="cd01424">
    <property type="entry name" value="MGS_CPS_II"/>
    <property type="match status" value="1"/>
</dbReference>
<evidence type="ECO:0000256" key="15">
    <source>
        <dbReference type="ARBA" id="ARBA00048816"/>
    </source>
</evidence>
<dbReference type="GO" id="GO:0005737">
    <property type="term" value="C:cytoplasm"/>
    <property type="evidence" value="ECO:0007669"/>
    <property type="project" value="TreeGrafter"/>
</dbReference>
<dbReference type="GO" id="GO:0006526">
    <property type="term" value="P:L-arginine biosynthetic process"/>
    <property type="evidence" value="ECO:0007669"/>
    <property type="project" value="UniProtKB-UniRule"/>
</dbReference>
<dbReference type="EC" id="6.3.4.16" evidence="17"/>
<keyword evidence="9 17" id="KW-0547">Nucleotide-binding</keyword>
<dbReference type="PANTHER" id="PTHR11405">
    <property type="entry name" value="CARBAMOYLTRANSFERASE FAMILY MEMBER"/>
    <property type="match status" value="1"/>
</dbReference>
<feature type="region of interest" description="Carbamoyl phosphate synthetic domain" evidence="17">
    <location>
        <begin position="547"/>
        <end position="929"/>
    </location>
</feature>
<feature type="binding site" evidence="17">
    <location>
        <position position="748"/>
    </location>
    <ligand>
        <name>ATP</name>
        <dbReference type="ChEBI" id="CHEBI:30616"/>
        <label>2</label>
    </ligand>
</feature>
<comment type="pathway">
    <text evidence="2 17">Amino-acid biosynthesis; L-arginine biosynthesis; carbamoyl phosphate from bicarbonate: step 1/1.</text>
</comment>
<name>A0AAW9JG20_9ENTE</name>
<dbReference type="Gene3D" id="3.30.1490.20">
    <property type="entry name" value="ATP-grasp fold, A domain"/>
    <property type="match status" value="1"/>
</dbReference>
<keyword evidence="7" id="KW-0479">Metal-binding</keyword>
<dbReference type="GO" id="GO:0004088">
    <property type="term" value="F:carbamoyl-phosphate synthase (glutamine-hydrolyzing) activity"/>
    <property type="evidence" value="ECO:0007669"/>
    <property type="project" value="UniProtKB-UniRule"/>
</dbReference>
<dbReference type="PROSITE" id="PS00867">
    <property type="entry name" value="CPSASE_2"/>
    <property type="match status" value="2"/>
</dbReference>
<feature type="binding site" evidence="17">
    <location>
        <position position="210"/>
    </location>
    <ligand>
        <name>ATP</name>
        <dbReference type="ChEBI" id="CHEBI:30616"/>
        <label>1</label>
    </ligand>
</feature>
<dbReference type="FunFam" id="3.30.470.20:FF:000026">
    <property type="entry name" value="Carbamoyl-phosphate synthase large chain"/>
    <property type="match status" value="1"/>
</dbReference>
<evidence type="ECO:0000256" key="3">
    <source>
        <dbReference type="ARBA" id="ARBA00009799"/>
    </source>
</evidence>
<feature type="binding site" evidence="17">
    <location>
        <position position="298"/>
    </location>
    <ligand>
        <name>ATP</name>
        <dbReference type="ChEBI" id="CHEBI:30616"/>
        <label>1</label>
    </ligand>
</feature>
<evidence type="ECO:0000256" key="6">
    <source>
        <dbReference type="ARBA" id="ARBA00022605"/>
    </source>
</evidence>
<feature type="binding site" evidence="17">
    <location>
        <position position="169"/>
    </location>
    <ligand>
        <name>ATP</name>
        <dbReference type="ChEBI" id="CHEBI:30616"/>
        <label>1</label>
    </ligand>
</feature>
<dbReference type="SUPFAM" id="SSF52440">
    <property type="entry name" value="PreATP-grasp domain"/>
    <property type="match status" value="2"/>
</dbReference>
<dbReference type="HAMAP" id="MF_01210_B">
    <property type="entry name" value="CPSase_L_chain_B"/>
    <property type="match status" value="1"/>
</dbReference>
<dbReference type="EC" id="6.3.5.5" evidence="17"/>
<feature type="binding site" evidence="17">
    <location>
        <position position="820"/>
    </location>
    <ligand>
        <name>ATP</name>
        <dbReference type="ChEBI" id="CHEBI:30616"/>
        <label>2</label>
    </ligand>
</feature>
<comment type="caution">
    <text evidence="20">The sequence shown here is derived from an EMBL/GenBank/DDBJ whole genome shotgun (WGS) entry which is preliminary data.</text>
</comment>
<feature type="binding site" evidence="17">
    <location>
        <position position="707"/>
    </location>
    <ligand>
        <name>ATP</name>
        <dbReference type="ChEBI" id="CHEBI:30616"/>
        <label>2</label>
    </ligand>
</feature>
<dbReference type="NCBIfam" id="NF009455">
    <property type="entry name" value="PRK12815.1"/>
    <property type="match status" value="1"/>
</dbReference>
<comment type="subunit">
    <text evidence="17">Composed of two chains; the small (or glutamine) chain promotes the hydrolysis of glutamine to ammonia, which is used by the large (or ammonia) chain to synthesize carbamoyl phosphate. Tetramer of heterodimers (alpha,beta)4.</text>
</comment>
<evidence type="ECO:0000256" key="9">
    <source>
        <dbReference type="ARBA" id="ARBA00022741"/>
    </source>
</evidence>
<dbReference type="InterPro" id="IPR006275">
    <property type="entry name" value="CPSase_lsu"/>
</dbReference>